<protein>
    <submittedName>
        <fullName evidence="1">Uncharacterized protein</fullName>
    </submittedName>
</protein>
<name>A0A6G7GJY4_KUEST</name>
<gene>
    <name evidence="1" type="ORF">KsCSTR_02500</name>
</gene>
<proteinExistence type="predicted"/>
<sequence>MFFVINIPPNTLEILPFQSYSCNKALPCLQDLGISLNHSHYCTGHNSDAALGHESGIYQKAQLLCDHPEMCYVMCIGKKLKEKYISYCMGITGCR</sequence>
<dbReference type="Proteomes" id="UP000501926">
    <property type="component" value="Chromosome"/>
</dbReference>
<organism evidence="1 2">
    <name type="scientific">Kuenenia stuttgartiensis</name>
    <dbReference type="NCBI Taxonomy" id="174633"/>
    <lineage>
        <taxon>Bacteria</taxon>
        <taxon>Pseudomonadati</taxon>
        <taxon>Planctomycetota</taxon>
        <taxon>Candidatus Brocadiia</taxon>
        <taxon>Candidatus Brocadiales</taxon>
        <taxon>Candidatus Brocadiaceae</taxon>
        <taxon>Candidatus Kuenenia</taxon>
    </lineage>
</organism>
<evidence type="ECO:0000313" key="1">
    <source>
        <dbReference type="EMBL" id="QII09629.1"/>
    </source>
</evidence>
<evidence type="ECO:0000313" key="2">
    <source>
        <dbReference type="Proteomes" id="UP000501926"/>
    </source>
</evidence>
<dbReference type="AlphaFoldDB" id="A0A6G7GJY4"/>
<dbReference type="EMBL" id="CP049055">
    <property type="protein sequence ID" value="QII09629.1"/>
    <property type="molecule type" value="Genomic_DNA"/>
</dbReference>
<reference evidence="1 2" key="1">
    <citation type="submission" date="2020-02" db="EMBL/GenBank/DDBJ databases">
        <title>Newly sequenced genome of strain CSTR1 showed variability in Candidatus Kuenenia stuttgartiensis genomes.</title>
        <authorList>
            <person name="Ding C."/>
            <person name="Adrian L."/>
        </authorList>
    </citation>
    <scope>NUCLEOTIDE SEQUENCE [LARGE SCALE GENOMIC DNA]</scope>
    <source>
        <strain evidence="1 2">CSTR1</strain>
    </source>
</reference>
<accession>A0A6G7GJY4</accession>